<gene>
    <name evidence="1" type="ORF">C8N30_0547</name>
</gene>
<sequence length="354" mass="39864">MAKIAFYANHLTERGTAVALFDYADQNRRLLGNESVVIYDRSFAGNNLKVIDKFKETFDLIPCDSFAEADTHIRSENCDLMYVLKAGKRDGLISKAVPTMVHSVFAATVGQVHGASYAYISEWLSNHCTQGRVPWVPHMVTIGDTDETMRAALDIPQDAIVFGCYGGRDSFDIGFVKDLVIPNALETLPKAYFVFMNIEKFIDHPRVIFMPATADMGEKTTFINTCDAMLHARRRGETFGLAVGEFSLRGKPVLTFGGSRERAHLDFLGAAAQIYHTADDLYKLIVQFDRSAPSAQEAYQRLFSPAPVMRKFEENLILPAEAGDLDAARRSLGWRRWDPTLLMRPKLRKIFKRY</sequence>
<dbReference type="EMBL" id="RAQK01000001">
    <property type="protein sequence ID" value="RKE95997.1"/>
    <property type="molecule type" value="Genomic_DNA"/>
</dbReference>
<name>A0A420DPB0_9RHOB</name>
<comment type="caution">
    <text evidence="1">The sequence shown here is derived from an EMBL/GenBank/DDBJ whole genome shotgun (WGS) entry which is preliminary data.</text>
</comment>
<accession>A0A420DPB0</accession>
<dbReference type="AlphaFoldDB" id="A0A420DPB0"/>
<dbReference type="STRING" id="1443111.Z949_2516"/>
<evidence type="ECO:0000313" key="2">
    <source>
        <dbReference type="Proteomes" id="UP000284407"/>
    </source>
</evidence>
<keyword evidence="2" id="KW-1185">Reference proteome</keyword>
<reference evidence="1 2" key="1">
    <citation type="submission" date="2018-09" db="EMBL/GenBank/DDBJ databases">
        <title>Genomic Encyclopedia of Archaeal and Bacterial Type Strains, Phase II (KMG-II): from individual species to whole genera.</title>
        <authorList>
            <person name="Goeker M."/>
        </authorList>
    </citation>
    <scope>NUCLEOTIDE SEQUENCE [LARGE SCALE GENOMIC DNA]</scope>
    <source>
        <strain evidence="1 2">DSM 11458</strain>
    </source>
</reference>
<dbReference type="RefSeq" id="WP_025062950.1">
    <property type="nucleotide sequence ID" value="NZ_RAQK01000001.1"/>
</dbReference>
<proteinExistence type="predicted"/>
<dbReference type="SUPFAM" id="SSF53756">
    <property type="entry name" value="UDP-Glycosyltransferase/glycogen phosphorylase"/>
    <property type="match status" value="1"/>
</dbReference>
<evidence type="ECO:0000313" key="1">
    <source>
        <dbReference type="EMBL" id="RKE95997.1"/>
    </source>
</evidence>
<dbReference type="Gene3D" id="3.40.50.2000">
    <property type="entry name" value="Glycogen Phosphorylase B"/>
    <property type="match status" value="1"/>
</dbReference>
<organism evidence="1 2">
    <name type="scientific">Sulfitobacter guttiformis</name>
    <dbReference type="NCBI Taxonomy" id="74349"/>
    <lineage>
        <taxon>Bacteria</taxon>
        <taxon>Pseudomonadati</taxon>
        <taxon>Pseudomonadota</taxon>
        <taxon>Alphaproteobacteria</taxon>
        <taxon>Rhodobacterales</taxon>
        <taxon>Roseobacteraceae</taxon>
        <taxon>Sulfitobacter</taxon>
    </lineage>
</organism>
<evidence type="ECO:0008006" key="3">
    <source>
        <dbReference type="Google" id="ProtNLM"/>
    </source>
</evidence>
<dbReference type="OrthoDB" id="1224817at2"/>
<dbReference type="Proteomes" id="UP000284407">
    <property type="component" value="Unassembled WGS sequence"/>
</dbReference>
<protein>
    <recommendedName>
        <fullName evidence="3">Glycosyl transferase family 1</fullName>
    </recommendedName>
</protein>